<dbReference type="InterPro" id="IPR015424">
    <property type="entry name" value="PyrdxlP-dep_Trfase"/>
</dbReference>
<dbReference type="EC" id="4.4.1.1" evidence="6"/>
<name>A0A6N2YLY7_9CLOT</name>
<dbReference type="GO" id="GO:0019346">
    <property type="term" value="P:transsulfuration"/>
    <property type="evidence" value="ECO:0007669"/>
    <property type="project" value="InterPro"/>
</dbReference>
<feature type="modified residue" description="N6-(pyridoxal phosphate)lysine" evidence="4">
    <location>
        <position position="200"/>
    </location>
</feature>
<reference evidence="6" key="1">
    <citation type="submission" date="2019-11" db="EMBL/GenBank/DDBJ databases">
        <authorList>
            <person name="Feng L."/>
        </authorList>
    </citation>
    <scope>NUCLEOTIDE SEQUENCE</scope>
    <source>
        <strain evidence="6">CTertiumLFYP3</strain>
    </source>
</reference>
<keyword evidence="6" id="KW-0456">Lyase</keyword>
<keyword evidence="3 4" id="KW-0663">Pyridoxal phosphate</keyword>
<dbReference type="PROSITE" id="PS00868">
    <property type="entry name" value="CYS_MET_METAB_PP"/>
    <property type="match status" value="1"/>
</dbReference>
<dbReference type="GO" id="GO:0030170">
    <property type="term" value="F:pyridoxal phosphate binding"/>
    <property type="evidence" value="ECO:0007669"/>
    <property type="project" value="InterPro"/>
</dbReference>
<comment type="similarity">
    <text evidence="2 5">Belongs to the trans-sulfuration enzymes family.</text>
</comment>
<gene>
    <name evidence="6" type="primary">mccB_1</name>
    <name evidence="6" type="ORF">CTLFYP3_00400</name>
</gene>
<dbReference type="EMBL" id="CACRTO010000005">
    <property type="protein sequence ID" value="VYT67263.1"/>
    <property type="molecule type" value="Genomic_DNA"/>
</dbReference>
<evidence type="ECO:0000256" key="4">
    <source>
        <dbReference type="PIRSR" id="PIRSR001434-2"/>
    </source>
</evidence>
<evidence type="ECO:0000256" key="5">
    <source>
        <dbReference type="RuleBase" id="RU362118"/>
    </source>
</evidence>
<dbReference type="Gene3D" id="3.90.1150.10">
    <property type="entry name" value="Aspartate Aminotransferase, domain 1"/>
    <property type="match status" value="1"/>
</dbReference>
<evidence type="ECO:0000256" key="3">
    <source>
        <dbReference type="ARBA" id="ARBA00022898"/>
    </source>
</evidence>
<dbReference type="GO" id="GO:0005737">
    <property type="term" value="C:cytoplasm"/>
    <property type="evidence" value="ECO:0007669"/>
    <property type="project" value="TreeGrafter"/>
</dbReference>
<dbReference type="InterPro" id="IPR015422">
    <property type="entry name" value="PyrdxlP-dep_Trfase_small"/>
</dbReference>
<sequence>MNEKKLQFETISVRGASGGDSVTGAISYPIYQSATFKHPELNKSTGYDYSRTNNPTREEVEKTICLLEEGKEALAFSTGVAAITACFHLFKPGDHIIVSEDLYGGTFRLFNDIYNVFGIKSTFVDTTSIDKIKEAVTSDTKAIFIETPSNPLMRVSDISDISYLCKKYKLTLIVDNTFLTPYFQKPLLLGADIVIHSGTKFLGGHNDVLSGFLIANNKDIISRLRVVQNSTGATLSAFDSWLLLRGLKTLSIRLDKSQENAIIIANYLKRNENIEKVYYVGLEDHEGYDVNIVQSTGYGLMISFKVKKTSLVAKLLKKLEVISFAESLGGVETLITYPYTQTHIDMPNELKERLGVDEKLLRLSVGIENINDLLDDLKSVLGD</sequence>
<proteinExistence type="inferred from homology"/>
<evidence type="ECO:0000256" key="2">
    <source>
        <dbReference type="ARBA" id="ARBA00009077"/>
    </source>
</evidence>
<dbReference type="InterPro" id="IPR000277">
    <property type="entry name" value="Cys/Met-Metab_PyrdxlP-dep_enz"/>
</dbReference>
<dbReference type="PANTHER" id="PTHR11808">
    <property type="entry name" value="TRANS-SULFURATION ENZYME FAMILY MEMBER"/>
    <property type="match status" value="1"/>
</dbReference>
<organism evidence="6">
    <name type="scientific">Clostridium tertium</name>
    <dbReference type="NCBI Taxonomy" id="1559"/>
    <lineage>
        <taxon>Bacteria</taxon>
        <taxon>Bacillati</taxon>
        <taxon>Bacillota</taxon>
        <taxon>Clostridia</taxon>
        <taxon>Eubacteriales</taxon>
        <taxon>Clostridiaceae</taxon>
        <taxon>Clostridium</taxon>
    </lineage>
</organism>
<dbReference type="PANTHER" id="PTHR11808:SF90">
    <property type="entry name" value="CYSTATHIONINE GAMMA-SYNTHASE"/>
    <property type="match status" value="1"/>
</dbReference>
<dbReference type="Gene3D" id="3.40.640.10">
    <property type="entry name" value="Type I PLP-dependent aspartate aminotransferase-like (Major domain)"/>
    <property type="match status" value="1"/>
</dbReference>
<accession>A0A6N2YLY7</accession>
<dbReference type="RefSeq" id="WP_156624469.1">
    <property type="nucleotide sequence ID" value="NZ_CACRTO010000005.1"/>
</dbReference>
<dbReference type="InterPro" id="IPR015421">
    <property type="entry name" value="PyrdxlP-dep_Trfase_major"/>
</dbReference>
<dbReference type="SUPFAM" id="SSF53383">
    <property type="entry name" value="PLP-dependent transferases"/>
    <property type="match status" value="1"/>
</dbReference>
<dbReference type="PIRSF" id="PIRSF001434">
    <property type="entry name" value="CGS"/>
    <property type="match status" value="1"/>
</dbReference>
<dbReference type="AlphaFoldDB" id="A0A6N2YLY7"/>
<dbReference type="GO" id="GO:0016846">
    <property type="term" value="F:carbon-sulfur lyase activity"/>
    <property type="evidence" value="ECO:0007669"/>
    <property type="project" value="TreeGrafter"/>
</dbReference>
<dbReference type="Pfam" id="PF01053">
    <property type="entry name" value="Cys_Met_Meta_PP"/>
    <property type="match status" value="1"/>
</dbReference>
<dbReference type="InterPro" id="IPR054542">
    <property type="entry name" value="Cys_met_metab_PP"/>
</dbReference>
<protein>
    <submittedName>
        <fullName evidence="6">Cystathionine gamma-lyase</fullName>
        <ecNumber evidence="6">4.4.1.1</ecNumber>
    </submittedName>
</protein>
<comment type="cofactor">
    <cofactor evidence="1 5">
        <name>pyridoxal 5'-phosphate</name>
        <dbReference type="ChEBI" id="CHEBI:597326"/>
    </cofactor>
</comment>
<dbReference type="CDD" id="cd00614">
    <property type="entry name" value="CGS_like"/>
    <property type="match status" value="1"/>
</dbReference>
<dbReference type="FunFam" id="3.40.640.10:FF:000009">
    <property type="entry name" value="Cystathionine gamma-synthase homolog"/>
    <property type="match status" value="1"/>
</dbReference>
<evidence type="ECO:0000313" key="6">
    <source>
        <dbReference type="EMBL" id="VYT67263.1"/>
    </source>
</evidence>
<evidence type="ECO:0000256" key="1">
    <source>
        <dbReference type="ARBA" id="ARBA00001933"/>
    </source>
</evidence>